<dbReference type="OrthoDB" id="5297205at2"/>
<proteinExistence type="predicted"/>
<feature type="signal peptide" evidence="2">
    <location>
        <begin position="1"/>
        <end position="25"/>
    </location>
</feature>
<dbReference type="InterPro" id="IPR052896">
    <property type="entry name" value="GGT-like_enzyme"/>
</dbReference>
<evidence type="ECO:0000313" key="3">
    <source>
        <dbReference type="EMBL" id="SDT92963.1"/>
    </source>
</evidence>
<name>A0A1H2ED72_9PSED</name>
<evidence type="ECO:0000256" key="1">
    <source>
        <dbReference type="SAM" id="MobiDB-lite"/>
    </source>
</evidence>
<feature type="region of interest" description="Disordered" evidence="1">
    <location>
        <begin position="390"/>
        <end position="415"/>
    </location>
</feature>
<evidence type="ECO:0000313" key="4">
    <source>
        <dbReference type="Proteomes" id="UP000243232"/>
    </source>
</evidence>
<dbReference type="EMBL" id="LT629785">
    <property type="protein sequence ID" value="SDT92963.1"/>
    <property type="molecule type" value="Genomic_DNA"/>
</dbReference>
<keyword evidence="4" id="KW-1185">Reference proteome</keyword>
<dbReference type="PANTHER" id="PTHR43881">
    <property type="entry name" value="GAMMA-GLUTAMYLTRANSPEPTIDASE (AFU_ORTHOLOGUE AFUA_4G13580)"/>
    <property type="match status" value="1"/>
</dbReference>
<dbReference type="PRINTS" id="PR01210">
    <property type="entry name" value="GGTRANSPTASE"/>
</dbReference>
<sequence>MFKAIRLIALLALCASAALFFFTTAEILPYADKTRSEKALVAGEQYAVVTGTPWATQAAMKVLDNQGSACDAAVAALLMLNVTHGEASAFGGVAPTLYYDAENRSVRSYIGAGKAPAAASISSFTDTGDKVIPSLDIRAQLVPAGPDVIAALLQECGNKSFAELAAPAIALARNGFPMHAIMHRNMDLPWYQRLGMRILLPSTAAVWLPHGWWQPVRLHQKMTFPDLANTLQNMADAETRAREQGRSRKQAIEAMRDYFYRGPIAGQIAQFHRDHNGLLTENDLQNYQGGWEQPIIGQIGDYTFFGNGTWSQGIMEPLVLQILQPLPLRAMGHNSPEYIHTVTQAIELAMSDRDTYVADPDFVAVPVDVLLSPAYALERQSQMTTRAFQGPAPAGEIAGFGGKRQGRQQDASGTRQTLQNLTRFAAGQDTSQISIVDQRGNAVVITPSDFPKSPMLPATGINLGDRMTQFQLDPGHVNALQPGKRPRITPHSVMVFRDGRFLLAFSTPGGDMQAQALVQVFLNMSVFGMDIQQAIAAPRFYSINSPSSFSPHDSTPGGLRLERSLYLQQTDALTALGYRTQEDPDWDKDFGAVGGILRSEDGKLLAGADPREETTAAAH</sequence>
<evidence type="ECO:0000256" key="2">
    <source>
        <dbReference type="SAM" id="SignalP"/>
    </source>
</evidence>
<dbReference type="GO" id="GO:0016740">
    <property type="term" value="F:transferase activity"/>
    <property type="evidence" value="ECO:0007669"/>
    <property type="project" value="UniProtKB-KW"/>
</dbReference>
<dbReference type="Gene3D" id="1.10.246.130">
    <property type="match status" value="1"/>
</dbReference>
<dbReference type="InterPro" id="IPR043137">
    <property type="entry name" value="GGT_ssub_C"/>
</dbReference>
<dbReference type="PANTHER" id="PTHR43881:SF1">
    <property type="entry name" value="GAMMA-GLUTAMYLTRANSPEPTIDASE (AFU_ORTHOLOGUE AFUA_4G13580)"/>
    <property type="match status" value="1"/>
</dbReference>
<gene>
    <name evidence="3" type="ORF">SAMN05216296_0656</name>
</gene>
<dbReference type="Gene3D" id="3.60.20.40">
    <property type="match status" value="1"/>
</dbReference>
<dbReference type="Proteomes" id="UP000243232">
    <property type="component" value="Chromosome I"/>
</dbReference>
<dbReference type="InterPro" id="IPR029055">
    <property type="entry name" value="Ntn_hydrolases_N"/>
</dbReference>
<protein>
    <submittedName>
        <fullName evidence="3">Gamma-glutamyltransferase 2. Threonine peptidase. MEROPS family T03</fullName>
    </submittedName>
</protein>
<dbReference type="STRING" id="364197.SAMN05216296_0656"/>
<dbReference type="Pfam" id="PF01019">
    <property type="entry name" value="G_glu_transpept"/>
    <property type="match status" value="1"/>
</dbReference>
<feature type="chain" id="PRO_5009272975" evidence="2">
    <location>
        <begin position="26"/>
        <end position="619"/>
    </location>
</feature>
<dbReference type="RefSeq" id="WP_090193074.1">
    <property type="nucleotide sequence ID" value="NZ_LT629785.1"/>
</dbReference>
<accession>A0A1H2ED72</accession>
<organism evidence="3 4">
    <name type="scientific">Pseudomonas pohangensis</name>
    <dbReference type="NCBI Taxonomy" id="364197"/>
    <lineage>
        <taxon>Bacteria</taxon>
        <taxon>Pseudomonadati</taxon>
        <taxon>Pseudomonadota</taxon>
        <taxon>Gammaproteobacteria</taxon>
        <taxon>Pseudomonadales</taxon>
        <taxon>Pseudomonadaceae</taxon>
        <taxon>Pseudomonas</taxon>
    </lineage>
</organism>
<dbReference type="InterPro" id="IPR043138">
    <property type="entry name" value="GGT_lsub"/>
</dbReference>
<dbReference type="AlphaFoldDB" id="A0A1H2ED72"/>
<reference evidence="4" key="1">
    <citation type="submission" date="2016-10" db="EMBL/GenBank/DDBJ databases">
        <authorList>
            <person name="Varghese N."/>
            <person name="Submissions S."/>
        </authorList>
    </citation>
    <scope>NUCLEOTIDE SEQUENCE [LARGE SCALE GENOMIC DNA]</scope>
    <source>
        <strain evidence="4">DSM 17875</strain>
    </source>
</reference>
<keyword evidence="3" id="KW-0808">Transferase</keyword>
<keyword evidence="2" id="KW-0732">Signal</keyword>
<dbReference type="SUPFAM" id="SSF56235">
    <property type="entry name" value="N-terminal nucleophile aminohydrolases (Ntn hydrolases)"/>
    <property type="match status" value="1"/>
</dbReference>